<dbReference type="RefSeq" id="WP_066707588.1">
    <property type="nucleotide sequence ID" value="NZ_JBHIWA010000008.1"/>
</dbReference>
<accession>A0A2A4I8C4</accession>
<dbReference type="GO" id="GO:0016020">
    <property type="term" value="C:membrane"/>
    <property type="evidence" value="ECO:0007669"/>
    <property type="project" value="TreeGrafter"/>
</dbReference>
<keyword evidence="2" id="KW-0812">Transmembrane</keyword>
<dbReference type="InterPro" id="IPR050879">
    <property type="entry name" value="Acyltransferase_3"/>
</dbReference>
<feature type="domain" description="Acyltransferase 3" evidence="3">
    <location>
        <begin position="16"/>
        <end position="351"/>
    </location>
</feature>
<evidence type="ECO:0000313" key="6">
    <source>
        <dbReference type="Proteomes" id="UP000218323"/>
    </source>
</evidence>
<keyword evidence="2" id="KW-0472">Membrane</keyword>
<feature type="transmembrane region" description="Helical" evidence="2">
    <location>
        <begin position="243"/>
        <end position="260"/>
    </location>
</feature>
<dbReference type="EMBL" id="NWVC01000003">
    <property type="protein sequence ID" value="PCG14749.1"/>
    <property type="molecule type" value="Genomic_DNA"/>
</dbReference>
<keyword evidence="5" id="KW-0808">Transferase</keyword>
<feature type="transmembrane region" description="Helical" evidence="2">
    <location>
        <begin position="156"/>
        <end position="173"/>
    </location>
</feature>
<feature type="compositionally biased region" description="Pro residues" evidence="1">
    <location>
        <begin position="677"/>
        <end position="697"/>
    </location>
</feature>
<dbReference type="GO" id="GO:0016747">
    <property type="term" value="F:acyltransferase activity, transferring groups other than amino-acyl groups"/>
    <property type="evidence" value="ECO:0007669"/>
    <property type="project" value="InterPro"/>
</dbReference>
<dbReference type="PANTHER" id="PTHR23028">
    <property type="entry name" value="ACETYLTRANSFERASE"/>
    <property type="match status" value="1"/>
</dbReference>
<dbReference type="Pfam" id="PF19040">
    <property type="entry name" value="SGNH"/>
    <property type="match status" value="1"/>
</dbReference>
<keyword evidence="2" id="KW-1133">Transmembrane helix</keyword>
<feature type="region of interest" description="Disordered" evidence="1">
    <location>
        <begin position="671"/>
        <end position="697"/>
    </location>
</feature>
<feature type="transmembrane region" description="Helical" evidence="2">
    <location>
        <begin position="298"/>
        <end position="321"/>
    </location>
</feature>
<feature type="transmembrane region" description="Helical" evidence="2">
    <location>
        <begin position="266"/>
        <end position="286"/>
    </location>
</feature>
<feature type="domain" description="SGNH" evidence="4">
    <location>
        <begin position="439"/>
        <end position="670"/>
    </location>
</feature>
<evidence type="ECO:0000256" key="1">
    <source>
        <dbReference type="SAM" id="MobiDB-lite"/>
    </source>
</evidence>
<dbReference type="AlphaFoldDB" id="A0A2A4I8C4"/>
<keyword evidence="5" id="KW-0012">Acyltransferase</keyword>
<dbReference type="Proteomes" id="UP000218323">
    <property type="component" value="Unassembled WGS sequence"/>
</dbReference>
<evidence type="ECO:0000256" key="2">
    <source>
        <dbReference type="SAM" id="Phobius"/>
    </source>
</evidence>
<dbReference type="InterPro" id="IPR002656">
    <property type="entry name" value="Acyl_transf_3_dom"/>
</dbReference>
<dbReference type="GO" id="GO:0009103">
    <property type="term" value="P:lipopolysaccharide biosynthetic process"/>
    <property type="evidence" value="ECO:0007669"/>
    <property type="project" value="TreeGrafter"/>
</dbReference>
<evidence type="ECO:0000259" key="4">
    <source>
        <dbReference type="Pfam" id="PF19040"/>
    </source>
</evidence>
<name>A0A2A4I8C4_9SPHN</name>
<evidence type="ECO:0000313" key="5">
    <source>
        <dbReference type="EMBL" id="PCG14749.1"/>
    </source>
</evidence>
<keyword evidence="6" id="KW-1185">Reference proteome</keyword>
<comment type="caution">
    <text evidence="5">The sequence shown here is derived from an EMBL/GenBank/DDBJ whole genome shotgun (WGS) entry which is preliminary data.</text>
</comment>
<organism evidence="5 6">
    <name type="scientific">Sphingomonas adhaesiva</name>
    <dbReference type="NCBI Taxonomy" id="28212"/>
    <lineage>
        <taxon>Bacteria</taxon>
        <taxon>Pseudomonadati</taxon>
        <taxon>Pseudomonadota</taxon>
        <taxon>Alphaproteobacteria</taxon>
        <taxon>Sphingomonadales</taxon>
        <taxon>Sphingomonadaceae</taxon>
        <taxon>Sphingomonas</taxon>
    </lineage>
</organism>
<dbReference type="Pfam" id="PF01757">
    <property type="entry name" value="Acyl_transf_3"/>
    <property type="match status" value="1"/>
</dbReference>
<gene>
    <name evidence="5" type="ORF">COA07_09725</name>
</gene>
<feature type="transmembrane region" description="Helical" evidence="2">
    <location>
        <begin position="372"/>
        <end position="393"/>
    </location>
</feature>
<reference evidence="5 6" key="1">
    <citation type="submission" date="2017-09" db="EMBL/GenBank/DDBJ databases">
        <title>Sphingomonas adhaesiva DSM 7418, whole genome shotgun sequence.</title>
        <authorList>
            <person name="Feng G."/>
            <person name="Zhu H."/>
        </authorList>
    </citation>
    <scope>NUCLEOTIDE SEQUENCE [LARGE SCALE GENOMIC DNA]</scope>
    <source>
        <strain evidence="5 6">DSM 7418</strain>
    </source>
</reference>
<feature type="transmembrane region" description="Helical" evidence="2">
    <location>
        <begin position="12"/>
        <end position="32"/>
    </location>
</feature>
<protein>
    <submittedName>
        <fullName evidence="5">Acyltransferase</fullName>
    </submittedName>
</protein>
<feature type="transmembrane region" description="Helical" evidence="2">
    <location>
        <begin position="38"/>
        <end position="61"/>
    </location>
</feature>
<feature type="transmembrane region" description="Helical" evidence="2">
    <location>
        <begin position="81"/>
        <end position="103"/>
    </location>
</feature>
<dbReference type="InterPro" id="IPR043968">
    <property type="entry name" value="SGNH"/>
</dbReference>
<proteinExistence type="predicted"/>
<sequence>MTAGERPARAAVGHIDAIGGLRALAVLSVVLFHLDAAWLPGGFVGVDVFFVISGFVVAHSVIGARAASFRGYFLWFYRRRFLRILPAIFVYVLAIGILGVLFIPTAEVSRFIEITGAASLFGASNFVLLWKSGDYFAAATEFNTFTHTWSLAVEEQYYLIFPLFSYFLLIRALGPRRGLAVALMWAACIASLACAVVLTARAPAAAFYMLPARFWELGLGFLLRYHDGAAHRAGATLARHRAVESLVAGAAVLALGYAFVATSPRAFPYPGALLPCAATAVLLLLAWQRGDGWAARLLSWRLLTAIGLISYSLYLWHWGVIVLMRWTVGLDTIALKAIAGAAMLLLAILSYRLVERPLRYSGLLNRLPPLRFFAAYGVAGALIGAVVLGAMVAKPRVGLAASNDAAIWSPYVARPGASGCAVRQEAVTVAGGTRVTLTPACPLASEARLFIIGDSHAGAYIRLAATIAAQDRRPVTVMTKGGCKLLPILPDDVTPACTAFDAAAVGALQQAMRPGDTLLVSAYYTPRERDIWGDVPAPARRDAAVEAQLRADAIARLRRWRAAGLAVVLEGPKPTMPTAAFRCADWFNRSSAYCAHGDRVDRATVLRRSAFARAALARIAAAVPGVRLWDPLPGLCAGAVCPAYLDGKPLYFDTDHLSGAGNERLVPLLRRELAATPTPPTPNDSRPAPPAATRPQE</sequence>
<dbReference type="PANTHER" id="PTHR23028:SF53">
    <property type="entry name" value="ACYL_TRANSF_3 DOMAIN-CONTAINING PROTEIN"/>
    <property type="match status" value="1"/>
</dbReference>
<feature type="transmembrane region" description="Helical" evidence="2">
    <location>
        <begin position="180"/>
        <end position="199"/>
    </location>
</feature>
<feature type="transmembrane region" description="Helical" evidence="2">
    <location>
        <begin position="333"/>
        <end position="351"/>
    </location>
</feature>
<evidence type="ECO:0000259" key="3">
    <source>
        <dbReference type="Pfam" id="PF01757"/>
    </source>
</evidence>